<dbReference type="PROSITE" id="PS50043">
    <property type="entry name" value="HTH_LUXR_2"/>
    <property type="match status" value="1"/>
</dbReference>
<dbReference type="Pfam" id="PF00196">
    <property type="entry name" value="GerE"/>
    <property type="match status" value="1"/>
</dbReference>
<dbReference type="InterPro" id="IPR058852">
    <property type="entry name" value="HTH_77"/>
</dbReference>
<dbReference type="PANTHER" id="PTHR47691">
    <property type="entry name" value="REGULATOR-RELATED"/>
    <property type="match status" value="1"/>
</dbReference>
<dbReference type="SUPFAM" id="SSF48452">
    <property type="entry name" value="TPR-like"/>
    <property type="match status" value="1"/>
</dbReference>
<dbReference type="PANTHER" id="PTHR47691:SF3">
    <property type="entry name" value="HTH-TYPE TRANSCRIPTIONAL REGULATOR RV0890C-RELATED"/>
    <property type="match status" value="1"/>
</dbReference>
<dbReference type="SUPFAM" id="SSF46894">
    <property type="entry name" value="C-terminal effector domain of the bipartite response regulators"/>
    <property type="match status" value="1"/>
</dbReference>
<keyword evidence="1" id="KW-1133">Transmembrane helix</keyword>
<dbReference type="PRINTS" id="PR00364">
    <property type="entry name" value="DISEASERSIST"/>
</dbReference>
<protein>
    <submittedName>
        <fullName evidence="3">Non-specific serine/threonine protein kinase</fullName>
        <ecNumber evidence="3">2.7.11.1</ecNumber>
    </submittedName>
</protein>
<dbReference type="SMART" id="SM00421">
    <property type="entry name" value="HTH_LUXR"/>
    <property type="match status" value="1"/>
</dbReference>
<evidence type="ECO:0000259" key="2">
    <source>
        <dbReference type="PROSITE" id="PS50043"/>
    </source>
</evidence>
<proteinExistence type="predicted"/>
<feature type="domain" description="HTH luxR-type" evidence="2">
    <location>
        <begin position="683"/>
        <end position="748"/>
    </location>
</feature>
<evidence type="ECO:0000313" key="3">
    <source>
        <dbReference type="EMBL" id="MBP2329055.1"/>
    </source>
</evidence>
<dbReference type="InterPro" id="IPR027417">
    <property type="entry name" value="P-loop_NTPase"/>
</dbReference>
<organism evidence="3 4">
    <name type="scientific">Kibdelosporangium banguiense</name>
    <dbReference type="NCBI Taxonomy" id="1365924"/>
    <lineage>
        <taxon>Bacteria</taxon>
        <taxon>Bacillati</taxon>
        <taxon>Actinomycetota</taxon>
        <taxon>Actinomycetes</taxon>
        <taxon>Pseudonocardiales</taxon>
        <taxon>Pseudonocardiaceae</taxon>
        <taxon>Kibdelosporangium</taxon>
    </lineage>
</organism>
<dbReference type="Pfam" id="PF25872">
    <property type="entry name" value="HTH_77"/>
    <property type="match status" value="1"/>
</dbReference>
<dbReference type="InterPro" id="IPR000792">
    <property type="entry name" value="Tscrpt_reg_LuxR_C"/>
</dbReference>
<keyword evidence="3" id="KW-0723">Serine/threonine-protein kinase</keyword>
<dbReference type="InterPro" id="IPR016032">
    <property type="entry name" value="Sig_transdc_resp-reg_C-effctor"/>
</dbReference>
<keyword evidence="4" id="KW-1185">Reference proteome</keyword>
<evidence type="ECO:0000256" key="1">
    <source>
        <dbReference type="SAM" id="Phobius"/>
    </source>
</evidence>
<keyword evidence="3" id="KW-0418">Kinase</keyword>
<reference evidence="3 4" key="1">
    <citation type="submission" date="2021-03" db="EMBL/GenBank/DDBJ databases">
        <title>Sequencing the genomes of 1000 actinobacteria strains.</title>
        <authorList>
            <person name="Klenk H.-P."/>
        </authorList>
    </citation>
    <scope>NUCLEOTIDE SEQUENCE [LARGE SCALE GENOMIC DNA]</scope>
    <source>
        <strain evidence="3 4">DSM 46670</strain>
    </source>
</reference>
<dbReference type="GO" id="GO:0004674">
    <property type="term" value="F:protein serine/threonine kinase activity"/>
    <property type="evidence" value="ECO:0007669"/>
    <property type="project" value="UniProtKB-KW"/>
</dbReference>
<keyword evidence="1" id="KW-0812">Transmembrane</keyword>
<comment type="caution">
    <text evidence="3">The sequence shown here is derived from an EMBL/GenBank/DDBJ whole genome shotgun (WGS) entry which is preliminary data.</text>
</comment>
<dbReference type="Proteomes" id="UP001519332">
    <property type="component" value="Unassembled WGS sequence"/>
</dbReference>
<dbReference type="CDD" id="cd06170">
    <property type="entry name" value="LuxR_C_like"/>
    <property type="match status" value="1"/>
</dbReference>
<sequence>MVRRSLESARLLTLTGPGGVGKTQLGLRVARQVRRAFADGVWLVELAALQDPGLLAQSVADALGLRDQSVRSPLAVVADYLRDKELLLVLDNCEHLLEACGLVVAKLLGAAGGLRVLATSRQVLRLEGEHVVPVGPLSVPDPDRLPSQGNVHQYEAVRLFAERAVAVVPGFEVDAGNRAAVVGVCHRLDGMPLAIELAVARLRVLSPEQLLQRLDDRFRLLVRGPRFKLLRHRTLRATIDWSFDLCEREEQALWARASVFAGGFDLDAAEAVCGDGGIDRDQVLDLVAGLMDKSILVREGHGYRARYRMLDTIHAYGRDRLRESGEEATLRRWHRDYYLGLAELGKTEWFGPDQVEVFRRTQREHANLRIALEFCLSTAGETRTGLHMAAALHFYWVGCGFMAEGRRWFDRALAVDTEPSLPRAAALWANAHLAGVQGAHRSTNDMAEECHALGLRLEDETSLAWALLLRGHHAMMTDDQSLAVALYVDALARFEALGKLNSMAIIVYILLVFVFVFLGDFAQAVTVCRQGIAICEPNGELWVRSYLLYTLGWAEWSQGEMEQATVHARESLSLKKALNDLLGMAVAVDLMAWIAAAAGDGERAATLLGAVGQLWESTGGRAQLGSPAWIVPHDACERQTRKALGDHAFRAAFARGYEFGLDETVAYALGEKPQPTTETDTETGSAEVSLTRREQQVAELVAEGLTNKQIADRLVIAQRTAEGHVERILAKLGFTKRVQIAAWMAEQPGTRGT</sequence>
<keyword evidence="3" id="KW-0808">Transferase</keyword>
<dbReference type="InterPro" id="IPR011990">
    <property type="entry name" value="TPR-like_helical_dom_sf"/>
</dbReference>
<dbReference type="Gene3D" id="1.10.10.10">
    <property type="entry name" value="Winged helix-like DNA-binding domain superfamily/Winged helix DNA-binding domain"/>
    <property type="match status" value="1"/>
</dbReference>
<dbReference type="EC" id="2.7.11.1" evidence="3"/>
<evidence type="ECO:0000313" key="4">
    <source>
        <dbReference type="Proteomes" id="UP001519332"/>
    </source>
</evidence>
<dbReference type="SUPFAM" id="SSF52540">
    <property type="entry name" value="P-loop containing nucleoside triphosphate hydrolases"/>
    <property type="match status" value="1"/>
</dbReference>
<dbReference type="PRINTS" id="PR00038">
    <property type="entry name" value="HTHLUXR"/>
</dbReference>
<gene>
    <name evidence="3" type="ORF">JOF56_009440</name>
</gene>
<dbReference type="Gene3D" id="3.40.50.300">
    <property type="entry name" value="P-loop containing nucleotide triphosphate hydrolases"/>
    <property type="match status" value="1"/>
</dbReference>
<dbReference type="Pfam" id="PF13401">
    <property type="entry name" value="AAA_22"/>
    <property type="match status" value="1"/>
</dbReference>
<dbReference type="InterPro" id="IPR036388">
    <property type="entry name" value="WH-like_DNA-bd_sf"/>
</dbReference>
<dbReference type="RefSeq" id="WP_209645925.1">
    <property type="nucleotide sequence ID" value="NZ_JAGINW010000001.1"/>
</dbReference>
<keyword evidence="1" id="KW-0472">Membrane</keyword>
<name>A0ABS4TXC4_9PSEU</name>
<accession>A0ABS4TXC4</accession>
<feature type="transmembrane region" description="Helical" evidence="1">
    <location>
        <begin position="500"/>
        <end position="519"/>
    </location>
</feature>
<dbReference type="InterPro" id="IPR049945">
    <property type="entry name" value="AAA_22"/>
</dbReference>
<dbReference type="EMBL" id="JAGINW010000001">
    <property type="protein sequence ID" value="MBP2329055.1"/>
    <property type="molecule type" value="Genomic_DNA"/>
</dbReference>
<dbReference type="Gene3D" id="1.25.40.10">
    <property type="entry name" value="Tetratricopeptide repeat domain"/>
    <property type="match status" value="1"/>
</dbReference>